<gene>
    <name evidence="1" type="ORF">NQU55_20285</name>
</gene>
<dbReference type="EMBL" id="JANIID010000018">
    <property type="protein sequence ID" value="MCQ8772092.1"/>
    <property type="molecule type" value="Genomic_DNA"/>
</dbReference>
<keyword evidence="2" id="KW-1185">Reference proteome</keyword>
<comment type="caution">
    <text evidence="1">The sequence shown here is derived from an EMBL/GenBank/DDBJ whole genome shotgun (WGS) entry which is preliminary data.</text>
</comment>
<evidence type="ECO:0000313" key="2">
    <source>
        <dbReference type="Proteomes" id="UP001142374"/>
    </source>
</evidence>
<name>A0A9X2RMM3_9ACTN</name>
<accession>A0A9X2RMM3</accession>
<evidence type="ECO:0000313" key="1">
    <source>
        <dbReference type="EMBL" id="MCQ8772092.1"/>
    </source>
</evidence>
<dbReference type="RefSeq" id="WP_256790929.1">
    <property type="nucleotide sequence ID" value="NZ_JANIID010000018.1"/>
</dbReference>
<proteinExistence type="predicted"/>
<protein>
    <submittedName>
        <fullName evidence="1">Uncharacterized protein</fullName>
    </submittedName>
</protein>
<organism evidence="1 2">
    <name type="scientific">Streptomyces telluris</name>
    <dbReference type="NCBI Taxonomy" id="2720021"/>
    <lineage>
        <taxon>Bacteria</taxon>
        <taxon>Bacillati</taxon>
        <taxon>Actinomycetota</taxon>
        <taxon>Actinomycetes</taxon>
        <taxon>Kitasatosporales</taxon>
        <taxon>Streptomycetaceae</taxon>
        <taxon>Streptomyces</taxon>
    </lineage>
</organism>
<reference evidence="1" key="1">
    <citation type="submission" date="2022-06" db="EMBL/GenBank/DDBJ databases">
        <title>WGS of actinobacteria.</title>
        <authorList>
            <person name="Thawai C."/>
        </authorList>
    </citation>
    <scope>NUCLEOTIDE SEQUENCE</scope>
    <source>
        <strain evidence="1">AA8</strain>
    </source>
</reference>
<dbReference type="Proteomes" id="UP001142374">
    <property type="component" value="Unassembled WGS sequence"/>
</dbReference>
<dbReference type="AlphaFoldDB" id="A0A9X2RMM3"/>
<sequence length="593" mass="63502">MTDLSGPEPAVDDSSALTPIVNAIDGADPELVAIGERYWALAGFADGCPVWCEKVKDIDTAGWGHQKHAVAAAGVRAFLPGQLCPECAYPLSLTSRTALQQAVDGQTMACVECTESLLIAARLVADPARKAKRDAAKAEAEAHQARQGARERWRQAQREAVDSRYAACFPSDGDALPGASVRQMVAALALLRYAPSPAPIPEIQAWPDPWHPSLDKAASLLGELVRADLVKIHPSTPVTAFVWEPATFDEAVQETENGPDTVDAPQLTGSFYPTLARFFAPYGTSAEKAVEQLDAGLTDALDPAGMTAARQGDLLAVAHELIAEEAVRYFSNRLEDLHLPAVPDNHSARLEEAAYKVAEHRCLGEIYNLVWRATRTAAEAAQKNPRAPRTHMTTHAVNQFESLAQRAIADPQMGIKAFAEVHGQGPAAMTRTLFYAILDSNPVETSLPQIQGALPAPAAAAGTGTGQHSPMTDDDDLQDIINWLTAYPDSWNPADVPAALARFEALPHDNHSPLQFEGRLVARGATHLRRMYDRLAPAIGDREAALAILAATALLVHPLTIPRAPTTGEWLLGSLTTLLLGLPEADAEDSEAP</sequence>